<gene>
    <name evidence="2" type="ORF">COU31_01235</name>
</gene>
<name>A0A2M6W4U0_9BACT</name>
<sequence>MYLHWNKQIITDFSEANIGAMYDRGFVFTRVGKGVMNQTRSIRIDLSDWETTSENRRILRKTEELRLKIENLPFANYSWEIGKMGKKFYETKFGDGTFSANKIKELMTGKRDDFNRVLYYVIPNEVRNLSEDASQTLRKTSEKSKIPASKDPSVASLPQNDIAAGYCIAVETANILHYSYPFYNLNSEINNLGMGMMLRAIQYAKEAGKKYIY</sequence>
<feature type="region of interest" description="Disordered" evidence="1">
    <location>
        <begin position="133"/>
        <end position="153"/>
    </location>
</feature>
<evidence type="ECO:0000313" key="3">
    <source>
        <dbReference type="Proteomes" id="UP000231183"/>
    </source>
</evidence>
<evidence type="ECO:0000256" key="1">
    <source>
        <dbReference type="SAM" id="MobiDB-lite"/>
    </source>
</evidence>
<organism evidence="2 3">
    <name type="scientific">Candidatus Magasanikbacteria bacterium CG10_big_fil_rev_8_21_14_0_10_40_10</name>
    <dbReference type="NCBI Taxonomy" id="1974648"/>
    <lineage>
        <taxon>Bacteria</taxon>
        <taxon>Candidatus Magasanikiibacteriota</taxon>
    </lineage>
</organism>
<feature type="non-terminal residue" evidence="2">
    <location>
        <position position="213"/>
    </location>
</feature>
<comment type="caution">
    <text evidence="2">The sequence shown here is derived from an EMBL/GenBank/DDBJ whole genome shotgun (WGS) entry which is preliminary data.</text>
</comment>
<proteinExistence type="predicted"/>
<dbReference type="EMBL" id="PFBX01000008">
    <property type="protein sequence ID" value="PIT87750.1"/>
    <property type="molecule type" value="Genomic_DNA"/>
</dbReference>
<dbReference type="Proteomes" id="UP000231183">
    <property type="component" value="Unassembled WGS sequence"/>
</dbReference>
<protein>
    <submittedName>
        <fullName evidence="2">Uncharacterized protein</fullName>
    </submittedName>
</protein>
<reference evidence="3" key="1">
    <citation type="submission" date="2017-09" db="EMBL/GenBank/DDBJ databases">
        <title>Depth-based differentiation of microbial function through sediment-hosted aquifers and enrichment of novel symbionts in the deep terrestrial subsurface.</title>
        <authorList>
            <person name="Probst A.J."/>
            <person name="Ladd B."/>
            <person name="Jarett J.K."/>
            <person name="Geller-Mcgrath D.E."/>
            <person name="Sieber C.M.K."/>
            <person name="Emerson J.B."/>
            <person name="Anantharaman K."/>
            <person name="Thomas B.C."/>
            <person name="Malmstrom R."/>
            <person name="Stieglmeier M."/>
            <person name="Klingl A."/>
            <person name="Woyke T."/>
            <person name="Ryan C.M."/>
            <person name="Banfield J.F."/>
        </authorList>
    </citation>
    <scope>NUCLEOTIDE SEQUENCE [LARGE SCALE GENOMIC DNA]</scope>
</reference>
<dbReference type="AlphaFoldDB" id="A0A2M6W4U0"/>
<evidence type="ECO:0000313" key="2">
    <source>
        <dbReference type="EMBL" id="PIT87750.1"/>
    </source>
</evidence>
<accession>A0A2M6W4U0</accession>